<comment type="similarity">
    <text evidence="1">Belongs to the bacterial solute-binding protein 1 family.</text>
</comment>
<evidence type="ECO:0000313" key="5">
    <source>
        <dbReference type="Proteomes" id="UP000011688"/>
    </source>
</evidence>
<evidence type="ECO:0000313" key="4">
    <source>
        <dbReference type="EMBL" id="ELY58364.1"/>
    </source>
</evidence>
<accession>L9X9D2</accession>
<dbReference type="Pfam" id="PF01547">
    <property type="entry name" value="SBP_bac_1"/>
    <property type="match status" value="1"/>
</dbReference>
<keyword evidence="5" id="KW-1185">Reference proteome</keyword>
<sequence>MAGAGSVGIAGCLGRGAEEGAVVVYGDTDFQNIMDPAGELHQALWDAGLDEAITVAVRTGPDETEQRRSAAQSALQAGRSEPDIFMMDSGWTIPFILRGQTVDLEDRLSSDTLGLIESDYLEAAVETARHPESGELHALPLFPDFGTMQFRRDLAEDAGYDTDDWGTEPMSWQEFSEVAADVRADSGVDFGFTTQAAAYEGLACCTFNEVMSTWGGAYFGGLDELFEAGNREVTVDEEPVLDAIRMMRTFVRGAEDEYALEGYEQIAPTAIAQYTEEDARGPFAAGNVVMHRNWPYSIAIAHDDGMGDQVGMMPMPYGVEEDEALYDGVGGTAAALGGWHLTLNPASENQEEALQVLDAFATEEVMLTIFAIQGWIPPIVELLEEVDPEETGPVAEYAETIQIAGENAVPRPVTDIWPEQSAHIYQEINRAYRGVKSPEEAMTDLADRLEASEADVGEQDVE</sequence>
<evidence type="ECO:0000256" key="3">
    <source>
        <dbReference type="ARBA" id="ARBA00022729"/>
    </source>
</evidence>
<dbReference type="PANTHER" id="PTHR43649:SF34">
    <property type="entry name" value="ABC TRANSPORTER PERIPLASMIC-BINDING PROTEIN YCJN-RELATED"/>
    <property type="match status" value="1"/>
</dbReference>
<dbReference type="eggNOG" id="arCOG00151">
    <property type="taxonomic scope" value="Archaea"/>
</dbReference>
<reference evidence="4 5" key="1">
    <citation type="journal article" date="2014" name="PLoS Genet.">
        <title>Phylogenetically driven sequencing of extremely halophilic archaea reveals strategies for static and dynamic osmo-response.</title>
        <authorList>
            <person name="Becker E.A."/>
            <person name="Seitzer P.M."/>
            <person name="Tritt A."/>
            <person name="Larsen D."/>
            <person name="Krusor M."/>
            <person name="Yao A.I."/>
            <person name="Wu D."/>
            <person name="Madern D."/>
            <person name="Eisen J.A."/>
            <person name="Darling A.E."/>
            <person name="Facciotti M.T."/>
        </authorList>
    </citation>
    <scope>NUCLEOTIDE SEQUENCE [LARGE SCALE GENOMIC DNA]</scope>
    <source>
        <strain evidence="4 5">DSM 10524</strain>
    </source>
</reference>
<evidence type="ECO:0000256" key="1">
    <source>
        <dbReference type="ARBA" id="ARBA00008520"/>
    </source>
</evidence>
<dbReference type="InterPro" id="IPR050490">
    <property type="entry name" value="Bact_solute-bd_prot1"/>
</dbReference>
<comment type="caution">
    <text evidence="4">The sequence shown here is derived from an EMBL/GenBank/DDBJ whole genome shotgun (WGS) entry which is preliminary data.</text>
</comment>
<dbReference type="PATRIC" id="fig|1227497.3.peg.1752"/>
<evidence type="ECO:0000256" key="2">
    <source>
        <dbReference type="ARBA" id="ARBA00022448"/>
    </source>
</evidence>
<dbReference type="SUPFAM" id="SSF53850">
    <property type="entry name" value="Periplasmic binding protein-like II"/>
    <property type="match status" value="1"/>
</dbReference>
<protein>
    <submittedName>
        <fullName evidence="4">Family 1 extracellular solute-binding protein</fullName>
    </submittedName>
</protein>
<dbReference type="AlphaFoldDB" id="L9X9D2"/>
<keyword evidence="2" id="KW-0813">Transport</keyword>
<proteinExistence type="inferred from homology"/>
<dbReference type="STRING" id="1227497.C491_08514"/>
<dbReference type="PANTHER" id="PTHR43649">
    <property type="entry name" value="ARABINOSE-BINDING PROTEIN-RELATED"/>
    <property type="match status" value="1"/>
</dbReference>
<keyword evidence="3" id="KW-0732">Signal</keyword>
<organism evidence="4 5">
    <name type="scientific">Natronococcus amylolyticus DSM 10524</name>
    <dbReference type="NCBI Taxonomy" id="1227497"/>
    <lineage>
        <taxon>Archaea</taxon>
        <taxon>Methanobacteriati</taxon>
        <taxon>Methanobacteriota</taxon>
        <taxon>Stenosarchaea group</taxon>
        <taxon>Halobacteria</taxon>
        <taxon>Halobacteriales</taxon>
        <taxon>Natrialbaceae</taxon>
        <taxon>Natronococcus</taxon>
    </lineage>
</organism>
<dbReference type="Proteomes" id="UP000011688">
    <property type="component" value="Unassembled WGS sequence"/>
</dbReference>
<gene>
    <name evidence="4" type="ORF">C491_08514</name>
</gene>
<dbReference type="EMBL" id="AOIB01000020">
    <property type="protein sequence ID" value="ELY58364.1"/>
    <property type="molecule type" value="Genomic_DNA"/>
</dbReference>
<dbReference type="InterPro" id="IPR006059">
    <property type="entry name" value="SBP"/>
</dbReference>
<name>L9X9D2_9EURY</name>
<dbReference type="Gene3D" id="3.40.190.10">
    <property type="entry name" value="Periplasmic binding protein-like II"/>
    <property type="match status" value="2"/>
</dbReference>